<evidence type="ECO:0000256" key="1">
    <source>
        <dbReference type="ARBA" id="ARBA00022679"/>
    </source>
</evidence>
<dbReference type="InterPro" id="IPR011047">
    <property type="entry name" value="Quinoprotein_ADH-like_sf"/>
</dbReference>
<feature type="region of interest" description="Disordered" evidence="4">
    <location>
        <begin position="1124"/>
        <end position="1164"/>
    </location>
</feature>
<evidence type="ECO:0000259" key="5">
    <source>
        <dbReference type="PROSITE" id="PS50290"/>
    </source>
</evidence>
<keyword evidence="7" id="KW-1185">Reference proteome</keyword>
<dbReference type="PANTHER" id="PTHR22840:SF12">
    <property type="entry name" value="WD REPEAT-CONTAINING PROTEIN 36"/>
    <property type="match status" value="1"/>
</dbReference>
<evidence type="ECO:0000256" key="3">
    <source>
        <dbReference type="PROSITE-ProRule" id="PRU00221"/>
    </source>
</evidence>
<feature type="compositionally biased region" description="Polar residues" evidence="4">
    <location>
        <begin position="1124"/>
        <end position="1133"/>
    </location>
</feature>
<dbReference type="PANTHER" id="PTHR22840">
    <property type="entry name" value="WD REPEAT-CONTAINING PROTEIN 36"/>
    <property type="match status" value="1"/>
</dbReference>
<keyword evidence="3" id="KW-0853">WD repeat</keyword>
<name>A0ABR4MMS8_9PEZI</name>
<dbReference type="Pfam" id="PF25171">
    <property type="entry name" value="Beta-prop_WDR36-Utp21_1st"/>
    <property type="match status" value="1"/>
</dbReference>
<dbReference type="InterPro" id="IPR015943">
    <property type="entry name" value="WD40/YVTN_repeat-like_dom_sf"/>
</dbReference>
<feature type="repeat" description="WD" evidence="3">
    <location>
        <begin position="622"/>
        <end position="663"/>
    </location>
</feature>
<evidence type="ECO:0000256" key="2">
    <source>
        <dbReference type="ARBA" id="ARBA00022777"/>
    </source>
</evidence>
<sequence length="1872" mass="207409">MPHSQIEGPLVKRQKRTEVAKAGSTTQRSSAIFAPFRTVGLVSPTAVPFTSVPLGKTTFQITTSIGRSLQTYDLKRGLNLVFISRPQTAANITSTLAWKQKVFAAWGDPRQNEPQGLWVFQRGRKVDELALPHNLDEPITQILVFGQWIVGCGLTRIEVWKSATLDHYTTLHLTATNKGDNEITGGITNMPTYLNKIFVGRKNGWVEIWNISTGKLIYTIVPPSTELGAVICMRPTPALSMLAIAFEAGPLIVQDVLVDKTVIQLIAGTPEVPVSSISFRTDGAGAGPEGRDDGVMATSSLVSGDVTFWDLNKGGRIMGVLRSAHNPPTSDGKLVRGGIGKIDFLSGQPVIITSGRDNSLKSWIFDEEPFSPIPRILHSRSGHAAPVTCLHFLPSDFDGSEAGNKWLLSGGKDRSLWGWSLRRDGQSTEISQGNIRKKAKKYGILSTSALSHGPTTSLEDIKAPEITCIATSLNRDGGMGAVPGKQAIWQKAMQKGPKKTVQDAEISGMTGWESVVTGHKGDSFARTWFWGRKRAGRWMFPTGDSANVSTVAISPCGSFALVGSEGGCVDMYNLQSGQYRQRFPSKLTPAQARQLKMQQLRQADSVVQFSTKLASTAFPPGTGKHTKAVTGIVVDSLNKHIISCSLDGTVKFWDFLTGNLLYQIDWTKSVEVTACRYHAANDLLAVSCSDNSIRVIDLETRRTIREFWGSQGAILDFCFSNDGRWIIASGSDKIVRVYDLSTGHLIDAIRLEKQCTALAMSATGEYLATSIDGEMGVNIWTNKSLFRHVATRQISEEEIAVMAAPSASGEGNAPLLEAALEDRADADTDAGASGVMVPAVDQLSADMMTLSLIPKARWQTLLHLDLIKQRNKPKEAPKVPEAAPFFLPSVGSNLKPIAANLDDKEGTTAESRITKLERMRAEEAFTERLLNGAATGNYTDFIEHLQSLPPSTADFELRSLSSGSSGSSGNELLHFIRALTQRLQARRDYELMQAWMAVFLRHHSDSVIESPELLDALAEWKTNQEKESARLDELVGYCSGVVGFLRSPRTLTQAKRQYCEKAASITTQPCWSSLPVSLNIHPHFAMPPRQTTTGYERLAQADQHSDSEEEDFLAQSFASLQHGTTTNRYTSQPAPRGAASNVTSPRRGAARLHPHRRHGSGGAGVDLKAMNARLERWADEIAARFKSSHRNRPGEEQRLEIHHSVFQAPEGVVPITPDKLAEVQPVMKQDEFEVIVNSVRRAIDRNVHPLMISQGSSGSYFARNSDGKVVGVFKPKDEEPYAAGNPKWNKWIHRNLFPCFFGRACLIPNLSYVSEAAAYTLDCQLRTHMVPYTDVVYLSSKSFHYPFWDRHSFYRKKKPLPEKPGSFQVFLKGFKDANIFLRENPWPDQYWSGFRTRDGTRRSQTPRWTDSCRPSGSRQPEEQAESQDIDPESQPLGPDNFRWTDALKQSFREELEKLVILDYIMRNTDRGLDNWMVKVDWSTQQVSIQSEPMNFNITSDSEDDNEDADGNEATPGPRPADPSRIKNPSMQRASNPYKAQNPMEADATPTATPKITIGAIDNSLSWPWKHPDAWRSFPFGWLFLPVDLIGRPFSQKTRDHFLPLLTSTHWWSQTQYALRKVFQMDEDFQERMFAKQMAVMKGQAWNVVETLKTPDHGPLELTRRAKVCVWDDLVDVPVAVPMRSTSSEIHRRQKSAGLDDFDISGAHPEPDLLGLGSPSEMPNPGRFELATSPPPSTSSPRPDQQQQQQSTVPNYTRYGPQPYQARLNMYSPDRHGSSSSTAPPLPASTAAPPASARANSHQRRYSYATAATRKTTNNIAHQLYGGLDGYEDDDIEGDLGYAAAQGMEGQMRKVIVERLEPVKSRNPVFTWC</sequence>
<dbReference type="InterPro" id="IPR000403">
    <property type="entry name" value="PI3/4_kinase_cat_dom"/>
</dbReference>
<feature type="compositionally biased region" description="Acidic residues" evidence="4">
    <location>
        <begin position="1422"/>
        <end position="1431"/>
    </location>
</feature>
<feature type="compositionally biased region" description="Basic residues" evidence="4">
    <location>
        <begin position="1148"/>
        <end position="1159"/>
    </location>
</feature>
<feature type="domain" description="PI3K/PI4K catalytic" evidence="5">
    <location>
        <begin position="1246"/>
        <end position="1670"/>
    </location>
</feature>
<dbReference type="Pfam" id="PF04192">
    <property type="entry name" value="Utp21"/>
    <property type="match status" value="1"/>
</dbReference>
<dbReference type="EMBL" id="JABSNW010000002">
    <property type="protein sequence ID" value="KAL2889589.1"/>
    <property type="molecule type" value="Genomic_DNA"/>
</dbReference>
<evidence type="ECO:0000313" key="7">
    <source>
        <dbReference type="Proteomes" id="UP001610728"/>
    </source>
</evidence>
<feature type="repeat" description="WD" evidence="3">
    <location>
        <begin position="707"/>
        <end position="748"/>
    </location>
</feature>
<evidence type="ECO:0000313" key="6">
    <source>
        <dbReference type="EMBL" id="KAL2889589.1"/>
    </source>
</evidence>
<feature type="compositionally biased region" description="Low complexity" evidence="4">
    <location>
        <begin position="1738"/>
        <end position="1753"/>
    </location>
</feature>
<dbReference type="InterPro" id="IPR001680">
    <property type="entry name" value="WD40_rpt"/>
</dbReference>
<dbReference type="SUPFAM" id="SSF50998">
    <property type="entry name" value="Quinoprotein alcohol dehydrogenase-like"/>
    <property type="match status" value="1"/>
</dbReference>
<proteinExistence type="predicted"/>
<dbReference type="InterPro" id="IPR007319">
    <property type="entry name" value="WDR36/Utp21_C"/>
</dbReference>
<feature type="compositionally biased region" description="Polar residues" evidence="4">
    <location>
        <begin position="1526"/>
        <end position="1538"/>
    </location>
</feature>
<dbReference type="SMART" id="SM00320">
    <property type="entry name" value="WD40"/>
    <property type="match status" value="8"/>
</dbReference>
<comment type="caution">
    <text evidence="6">The sequence shown here is derived from an EMBL/GenBank/DDBJ whole genome shotgun (WGS) entry which is preliminary data.</text>
</comment>
<feature type="compositionally biased region" description="Polar residues" evidence="4">
    <location>
        <begin position="1402"/>
        <end position="1418"/>
    </location>
</feature>
<accession>A0ABR4MMS8</accession>
<feature type="region of interest" description="Disordered" evidence="4">
    <location>
        <begin position="1490"/>
        <end position="1549"/>
    </location>
</feature>
<feature type="compositionally biased region" description="Acidic residues" evidence="4">
    <location>
        <begin position="1500"/>
        <end position="1510"/>
    </location>
</feature>
<feature type="region of interest" description="Disordered" evidence="4">
    <location>
        <begin position="1684"/>
        <end position="1804"/>
    </location>
</feature>
<organism evidence="6 7">
    <name type="scientific">Ceratocystis lukuohia</name>
    <dbReference type="NCBI Taxonomy" id="2019550"/>
    <lineage>
        <taxon>Eukaryota</taxon>
        <taxon>Fungi</taxon>
        <taxon>Dikarya</taxon>
        <taxon>Ascomycota</taxon>
        <taxon>Pezizomycotina</taxon>
        <taxon>Sordariomycetes</taxon>
        <taxon>Hypocreomycetidae</taxon>
        <taxon>Microascales</taxon>
        <taxon>Ceratocystidaceae</taxon>
        <taxon>Ceratocystis</taxon>
    </lineage>
</organism>
<gene>
    <name evidence="6" type="ORF">HOO65_020131</name>
</gene>
<keyword evidence="2" id="KW-0418">Kinase</keyword>
<dbReference type="PROSITE" id="PS50290">
    <property type="entry name" value="PI3_4_KINASE_3"/>
    <property type="match status" value="1"/>
</dbReference>
<dbReference type="RefSeq" id="XP_070860769.1">
    <property type="nucleotide sequence ID" value="XM_071006247.1"/>
</dbReference>
<dbReference type="InterPro" id="IPR059157">
    <property type="entry name" value="WDR36-Utp21_N"/>
</dbReference>
<dbReference type="GeneID" id="98115764"/>
<dbReference type="Pfam" id="PF00454">
    <property type="entry name" value="PI3_PI4_kinase"/>
    <property type="match status" value="1"/>
</dbReference>
<dbReference type="Proteomes" id="UP001610728">
    <property type="component" value="Unassembled WGS sequence"/>
</dbReference>
<dbReference type="InterPro" id="IPR018936">
    <property type="entry name" value="PI3/4_kinase_CS"/>
</dbReference>
<reference evidence="6 7" key="1">
    <citation type="submission" date="2020-05" db="EMBL/GenBank/DDBJ databases">
        <title>Ceratocystis lukuohia genome.</title>
        <authorList>
            <person name="Harrington T.C."/>
            <person name="Kim K."/>
            <person name="Mayers C.G."/>
        </authorList>
    </citation>
    <scope>NUCLEOTIDE SEQUENCE [LARGE SCALE GENOMIC DNA]</scope>
    <source>
        <strain evidence="6 7">C4212</strain>
    </source>
</reference>
<feature type="compositionally biased region" description="Low complexity" evidence="4">
    <location>
        <begin position="1777"/>
        <end position="1796"/>
    </location>
</feature>
<dbReference type="Pfam" id="PF25168">
    <property type="entry name" value="Beta-prop_WDR36-Utp21_2nd"/>
    <property type="match status" value="1"/>
</dbReference>
<protein>
    <submittedName>
        <fullName evidence="6">Wd domain-containing protein</fullName>
    </submittedName>
</protein>
<dbReference type="Gene3D" id="2.130.10.10">
    <property type="entry name" value="YVTN repeat-like/Quinoprotein amine dehydrogenase"/>
    <property type="match status" value="2"/>
</dbReference>
<evidence type="ECO:0000256" key="4">
    <source>
        <dbReference type="SAM" id="MobiDB-lite"/>
    </source>
</evidence>
<dbReference type="PROSITE" id="PS50294">
    <property type="entry name" value="WD_REPEATS_REGION"/>
    <property type="match status" value="1"/>
</dbReference>
<keyword evidence="1" id="KW-0808">Transferase</keyword>
<feature type="region of interest" description="Disordered" evidence="4">
    <location>
        <begin position="1397"/>
        <end position="1442"/>
    </location>
</feature>
<dbReference type="PROSITE" id="PS00916">
    <property type="entry name" value="PI3_4_KINASE_2"/>
    <property type="match status" value="1"/>
</dbReference>
<dbReference type="PROSITE" id="PS50082">
    <property type="entry name" value="WD_REPEATS_2"/>
    <property type="match status" value="2"/>
</dbReference>